<dbReference type="AlphaFoldDB" id="A0A2B7YJ41"/>
<comment type="caution">
    <text evidence="8">The sequence shown here is derived from an EMBL/GenBank/DDBJ whole genome shotgun (WGS) entry which is preliminary data.</text>
</comment>
<comment type="subcellular location">
    <subcellularLocation>
        <location evidence="1">Nucleus</location>
    </subcellularLocation>
</comment>
<feature type="region of interest" description="Disordered" evidence="7">
    <location>
        <begin position="80"/>
        <end position="105"/>
    </location>
</feature>
<keyword evidence="5" id="KW-0539">Nucleus</keyword>
<evidence type="ECO:0000256" key="7">
    <source>
        <dbReference type="SAM" id="MobiDB-lite"/>
    </source>
</evidence>
<proteinExistence type="inferred from homology"/>
<feature type="region of interest" description="Disordered" evidence="7">
    <location>
        <begin position="559"/>
        <end position="602"/>
    </location>
</feature>
<dbReference type="GO" id="GO:0005634">
    <property type="term" value="C:nucleus"/>
    <property type="evidence" value="ECO:0007669"/>
    <property type="project" value="UniProtKB-SubCell"/>
</dbReference>
<sequence>MNPTVQPNAYVALQLPSDSAKVVQIVPNTTIHLGKYGSFPTNQILGRPYYLTFELLNEPEADGHALRIVTAAELHTEALLSEDSTPGDADEGDDIAGESEKDGAAATTMRTNRNIVDDATTQQMTMEEIEALKKEATGSGKDIIAKLLQSHSALDQKSAFSLAKYTLRKRKKYLKRFTVLPLDVPALGRWMLEQKDAAKIMELRDEIIGLIGCWANVHHGGHGMSADGPTPSQPTGRWLVIDDTAGLVVAAMAERMGILYPSQEYEPEHTEGDRTGPEDGQAQSDFIPSTQRRIIPGMSAKSTTITLLHANPQPNLSMLQYFGFDNNDPVETHPLHTHLKTVSWMQLLDPLADAIYANEPTVVTDATLATWKPSKRGVHHRKRRRWARVRSVVDETRAGGFDGLVVASLMDPASILRHAVPLLAGSAPVVVYSPYVEPLVNLVDVYSTARRTAYINLKRTLREPPLIKTETTQTPDSPAQIEEREKEGEESSKNHSPSINDEDFPVDPTLLLAPTIHTSRVRPWQVLPGRTHPHMTGRGGAEGYVFHAIRAFPAEGKVEARGVPGRKKRKVAVDTPATSSRNSEAAEGVVVSMDDVKESGNG</sequence>
<dbReference type="Proteomes" id="UP000224634">
    <property type="component" value="Unassembled WGS sequence"/>
</dbReference>
<dbReference type="GO" id="GO:0031515">
    <property type="term" value="C:tRNA (m1A) methyltransferase complex"/>
    <property type="evidence" value="ECO:0007669"/>
    <property type="project" value="InterPro"/>
</dbReference>
<organism evidence="8 9">
    <name type="scientific">Polytolypa hystricis (strain UAMH7299)</name>
    <dbReference type="NCBI Taxonomy" id="1447883"/>
    <lineage>
        <taxon>Eukaryota</taxon>
        <taxon>Fungi</taxon>
        <taxon>Dikarya</taxon>
        <taxon>Ascomycota</taxon>
        <taxon>Pezizomycotina</taxon>
        <taxon>Eurotiomycetes</taxon>
        <taxon>Eurotiomycetidae</taxon>
        <taxon>Onygenales</taxon>
        <taxon>Onygenales incertae sedis</taxon>
        <taxon>Polytolypa</taxon>
    </lineage>
</organism>
<feature type="region of interest" description="Disordered" evidence="7">
    <location>
        <begin position="465"/>
        <end position="507"/>
    </location>
</feature>
<name>A0A2B7YJ41_POLH7</name>
<evidence type="ECO:0000256" key="4">
    <source>
        <dbReference type="ARBA" id="ARBA00022694"/>
    </source>
</evidence>
<feature type="region of interest" description="Disordered" evidence="7">
    <location>
        <begin position="265"/>
        <end position="284"/>
    </location>
</feature>
<evidence type="ECO:0000256" key="3">
    <source>
        <dbReference type="ARBA" id="ARBA00021704"/>
    </source>
</evidence>
<dbReference type="InterPro" id="IPR017423">
    <property type="entry name" value="TRM6"/>
</dbReference>
<dbReference type="EMBL" id="PDNA01000037">
    <property type="protein sequence ID" value="PGH21315.1"/>
    <property type="molecule type" value="Genomic_DNA"/>
</dbReference>
<accession>A0A2B7YJ41</accession>
<evidence type="ECO:0000256" key="5">
    <source>
        <dbReference type="ARBA" id="ARBA00023242"/>
    </source>
</evidence>
<evidence type="ECO:0000313" key="8">
    <source>
        <dbReference type="EMBL" id="PGH21315.1"/>
    </source>
</evidence>
<keyword evidence="9" id="KW-1185">Reference proteome</keyword>
<evidence type="ECO:0000313" key="9">
    <source>
        <dbReference type="Proteomes" id="UP000224634"/>
    </source>
</evidence>
<evidence type="ECO:0000256" key="6">
    <source>
        <dbReference type="ARBA" id="ARBA00032319"/>
    </source>
</evidence>
<feature type="compositionally biased region" description="Basic and acidic residues" evidence="7">
    <location>
        <begin position="481"/>
        <end position="493"/>
    </location>
</feature>
<dbReference type="PANTHER" id="PTHR12945:SF0">
    <property type="entry name" value="TRNA (ADENINE(58)-N(1))-METHYLTRANSFERASE NON-CATALYTIC SUBUNIT TRM6"/>
    <property type="match status" value="1"/>
</dbReference>
<protein>
    <recommendedName>
        <fullName evidence="3">tRNA (adenine(58)-N(1))-methyltransferase non-catalytic subunit TRM6</fullName>
    </recommendedName>
    <alternativeName>
        <fullName evidence="6">tRNA(m1A58)-methyltransferase subunit TRM6</fullName>
    </alternativeName>
</protein>
<dbReference type="PANTHER" id="PTHR12945">
    <property type="entry name" value="TRANSLATION INITIATION FACTOR EIF3-RELATED"/>
    <property type="match status" value="1"/>
</dbReference>
<evidence type="ECO:0000256" key="1">
    <source>
        <dbReference type="ARBA" id="ARBA00004123"/>
    </source>
</evidence>
<dbReference type="OrthoDB" id="10254665at2759"/>
<dbReference type="Pfam" id="PF04189">
    <property type="entry name" value="Gcd10p"/>
    <property type="match status" value="1"/>
</dbReference>
<gene>
    <name evidence="8" type="ORF">AJ80_03365</name>
</gene>
<comment type="similarity">
    <text evidence="2">Belongs to the TRM6/GCD10 family.</text>
</comment>
<feature type="compositionally biased region" description="Basic and acidic residues" evidence="7">
    <location>
        <begin position="266"/>
        <end position="277"/>
    </location>
</feature>
<reference evidence="8 9" key="1">
    <citation type="submission" date="2017-10" db="EMBL/GenBank/DDBJ databases">
        <title>Comparative genomics in systemic dimorphic fungi from Ajellomycetaceae.</title>
        <authorList>
            <person name="Munoz J.F."/>
            <person name="Mcewen J.G."/>
            <person name="Clay O.K."/>
            <person name="Cuomo C.A."/>
        </authorList>
    </citation>
    <scope>NUCLEOTIDE SEQUENCE [LARGE SCALE GENOMIC DNA]</scope>
    <source>
        <strain evidence="8 9">UAMH7299</strain>
    </source>
</reference>
<keyword evidence="4" id="KW-0819">tRNA processing</keyword>
<evidence type="ECO:0000256" key="2">
    <source>
        <dbReference type="ARBA" id="ARBA00008320"/>
    </source>
</evidence>
<dbReference type="GO" id="GO:0030488">
    <property type="term" value="P:tRNA methylation"/>
    <property type="evidence" value="ECO:0007669"/>
    <property type="project" value="InterPro"/>
</dbReference>
<dbReference type="STRING" id="1447883.A0A2B7YJ41"/>
<feature type="compositionally biased region" description="Acidic residues" evidence="7">
    <location>
        <begin position="88"/>
        <end position="97"/>
    </location>
</feature>